<dbReference type="Gramene" id="OB03G43990.1">
    <property type="protein sequence ID" value="OB03G43990.1"/>
    <property type="gene ID" value="OB03G43990"/>
</dbReference>
<dbReference type="eggNOG" id="ENOG502RZXE">
    <property type="taxonomic scope" value="Eukaryota"/>
</dbReference>
<dbReference type="SUPFAM" id="SSF47699">
    <property type="entry name" value="Bifunctional inhibitor/lipid-transfer protein/seed storage 2S albumin"/>
    <property type="match status" value="1"/>
</dbReference>
<reference evidence="11" key="2">
    <citation type="submission" date="2013-04" db="UniProtKB">
        <authorList>
            <consortium name="EnsemblPlants"/>
        </authorList>
    </citation>
    <scope>IDENTIFICATION</scope>
</reference>
<evidence type="ECO:0000256" key="2">
    <source>
        <dbReference type="ARBA" id="ARBA00009748"/>
    </source>
</evidence>
<dbReference type="RefSeq" id="XP_015690548.1">
    <property type="nucleotide sequence ID" value="XM_015835062.1"/>
</dbReference>
<keyword evidence="5" id="KW-1015">Disulfide bond</keyword>
<evidence type="ECO:0000256" key="8">
    <source>
        <dbReference type="SAM" id="MobiDB-lite"/>
    </source>
</evidence>
<protein>
    <recommendedName>
        <fullName evidence="10">Bifunctional inhibitor/plant lipid transfer protein/seed storage helical domain-containing protein</fullName>
    </recommendedName>
</protein>
<dbReference type="Gene3D" id="1.10.110.10">
    <property type="entry name" value="Plant lipid-transfer and hydrophobic proteins"/>
    <property type="match status" value="1"/>
</dbReference>
<dbReference type="InterPro" id="IPR016140">
    <property type="entry name" value="Bifunc_inhib/LTP/seed_store"/>
</dbReference>
<evidence type="ECO:0000256" key="9">
    <source>
        <dbReference type="SAM" id="SignalP"/>
    </source>
</evidence>
<keyword evidence="3" id="KW-0336">GPI-anchor</keyword>
<dbReference type="Pfam" id="PF14368">
    <property type="entry name" value="LTP_2"/>
    <property type="match status" value="1"/>
</dbReference>
<dbReference type="HOGENOM" id="CLU_089796_3_1_1"/>
<sequence length="178" mass="16976">MAAARVSGLAAACLVAATAALLAATASAQTGCTAALINLYPCLNYISGNETSPTRTCCSQLATVVQSQPQCLCAAISGDSSSSIGGVTIDKARALELPKACNVVTPPASKCNAAAGGNTPGAATTTSPATQTPGSTGAGSGVGSKTTPTAPYLINGGASLRGAMGLVIALAAVAACAM</sequence>
<dbReference type="SMART" id="SM00499">
    <property type="entry name" value="AAI"/>
    <property type="match status" value="1"/>
</dbReference>
<feature type="chain" id="PRO_5003772714" description="Bifunctional inhibitor/plant lipid transfer protein/seed storage helical domain-containing protein" evidence="9">
    <location>
        <begin position="29"/>
        <end position="178"/>
    </location>
</feature>
<evidence type="ECO:0000259" key="10">
    <source>
        <dbReference type="SMART" id="SM00499"/>
    </source>
</evidence>
<evidence type="ECO:0000313" key="12">
    <source>
        <dbReference type="Proteomes" id="UP000006038"/>
    </source>
</evidence>
<dbReference type="AlphaFoldDB" id="J3LTM3"/>
<keyword evidence="4 9" id="KW-0732">Signal</keyword>
<feature type="domain" description="Bifunctional inhibitor/plant lipid transfer protein/seed storage helical" evidence="10">
    <location>
        <begin position="32"/>
        <end position="111"/>
    </location>
</feature>
<keyword evidence="6" id="KW-0325">Glycoprotein</keyword>
<feature type="compositionally biased region" description="Low complexity" evidence="8">
    <location>
        <begin position="122"/>
        <end position="135"/>
    </location>
</feature>
<dbReference type="InterPro" id="IPR043325">
    <property type="entry name" value="LTSS"/>
</dbReference>
<dbReference type="OMA" id="MAARIMS"/>
<dbReference type="InterPro" id="IPR036312">
    <property type="entry name" value="Bifun_inhib/LTP/seed_sf"/>
</dbReference>
<dbReference type="STRING" id="4533.J3LTM3"/>
<comment type="subcellular location">
    <subcellularLocation>
        <location evidence="1">Cell membrane</location>
        <topology evidence="1">Lipid-anchor</topology>
        <topology evidence="1">GPI-anchor</topology>
    </subcellularLocation>
</comment>
<dbReference type="FunFam" id="1.10.110.10:FF:000001">
    <property type="entry name" value="Bifunctional inhibitor/lipid-transfer protein/seed storage 2S albumin superfamily protein"/>
    <property type="match status" value="1"/>
</dbReference>
<gene>
    <name evidence="11" type="primary">LOC102717423</name>
</gene>
<evidence type="ECO:0000256" key="1">
    <source>
        <dbReference type="ARBA" id="ARBA00004609"/>
    </source>
</evidence>
<dbReference type="CDD" id="cd00010">
    <property type="entry name" value="AAI_LTSS"/>
    <property type="match status" value="1"/>
</dbReference>
<name>J3LTM3_ORYBR</name>
<accession>J3LTM3</accession>
<dbReference type="OrthoDB" id="911994at2759"/>
<dbReference type="GO" id="GO:0098552">
    <property type="term" value="C:side of membrane"/>
    <property type="evidence" value="ECO:0007669"/>
    <property type="project" value="UniProtKB-KW"/>
</dbReference>
<dbReference type="RefSeq" id="XP_015690547.1">
    <property type="nucleotide sequence ID" value="XM_015835061.1"/>
</dbReference>
<dbReference type="GO" id="GO:0005886">
    <property type="term" value="C:plasma membrane"/>
    <property type="evidence" value="ECO:0007669"/>
    <property type="project" value="UniProtKB-SubCell"/>
</dbReference>
<evidence type="ECO:0000256" key="6">
    <source>
        <dbReference type="ARBA" id="ARBA00023180"/>
    </source>
</evidence>
<reference evidence="11" key="1">
    <citation type="journal article" date="2013" name="Nat. Commun.">
        <title>Whole-genome sequencing of Oryza brachyantha reveals mechanisms underlying Oryza genome evolution.</title>
        <authorList>
            <person name="Chen J."/>
            <person name="Huang Q."/>
            <person name="Gao D."/>
            <person name="Wang J."/>
            <person name="Lang Y."/>
            <person name="Liu T."/>
            <person name="Li B."/>
            <person name="Bai Z."/>
            <person name="Luis Goicoechea J."/>
            <person name="Liang C."/>
            <person name="Chen C."/>
            <person name="Zhang W."/>
            <person name="Sun S."/>
            <person name="Liao Y."/>
            <person name="Zhang X."/>
            <person name="Yang L."/>
            <person name="Song C."/>
            <person name="Wang M."/>
            <person name="Shi J."/>
            <person name="Liu G."/>
            <person name="Liu J."/>
            <person name="Zhou H."/>
            <person name="Zhou W."/>
            <person name="Yu Q."/>
            <person name="An N."/>
            <person name="Chen Y."/>
            <person name="Cai Q."/>
            <person name="Wang B."/>
            <person name="Liu B."/>
            <person name="Min J."/>
            <person name="Huang Y."/>
            <person name="Wu H."/>
            <person name="Li Z."/>
            <person name="Zhang Y."/>
            <person name="Yin Y."/>
            <person name="Song W."/>
            <person name="Jiang J."/>
            <person name="Jackson S.A."/>
            <person name="Wing R.A."/>
            <person name="Wang J."/>
            <person name="Chen M."/>
        </authorList>
    </citation>
    <scope>NUCLEOTIDE SEQUENCE [LARGE SCALE GENOMIC DNA]</scope>
    <source>
        <strain evidence="11">cv. IRGC 101232</strain>
    </source>
</reference>
<feature type="signal peptide" evidence="9">
    <location>
        <begin position="1"/>
        <end position="28"/>
    </location>
</feature>
<evidence type="ECO:0000313" key="11">
    <source>
        <dbReference type="EnsemblPlants" id="OB03G43990.1"/>
    </source>
</evidence>
<comment type="similarity">
    <text evidence="2">Belongs to the plant LTP family.</text>
</comment>
<keyword evidence="7" id="KW-0449">Lipoprotein</keyword>
<evidence type="ECO:0000256" key="3">
    <source>
        <dbReference type="ARBA" id="ARBA00022622"/>
    </source>
</evidence>
<dbReference type="RefSeq" id="XP_015690550.1">
    <property type="nucleotide sequence ID" value="XM_015835064.1"/>
</dbReference>
<organism evidence="11">
    <name type="scientific">Oryza brachyantha</name>
    <name type="common">malo sina</name>
    <dbReference type="NCBI Taxonomy" id="4533"/>
    <lineage>
        <taxon>Eukaryota</taxon>
        <taxon>Viridiplantae</taxon>
        <taxon>Streptophyta</taxon>
        <taxon>Embryophyta</taxon>
        <taxon>Tracheophyta</taxon>
        <taxon>Spermatophyta</taxon>
        <taxon>Magnoliopsida</taxon>
        <taxon>Liliopsida</taxon>
        <taxon>Poales</taxon>
        <taxon>Poaceae</taxon>
        <taxon>BOP clade</taxon>
        <taxon>Oryzoideae</taxon>
        <taxon>Oryzeae</taxon>
        <taxon>Oryzinae</taxon>
        <taxon>Oryza</taxon>
    </lineage>
</organism>
<evidence type="ECO:0000256" key="5">
    <source>
        <dbReference type="ARBA" id="ARBA00023157"/>
    </source>
</evidence>
<dbReference type="Proteomes" id="UP000006038">
    <property type="component" value="Chromosome 3"/>
</dbReference>
<keyword evidence="12" id="KW-1185">Reference proteome</keyword>
<dbReference type="EnsemblPlants" id="OB03G43990.1">
    <property type="protein sequence ID" value="OB03G43990.1"/>
    <property type="gene ID" value="OB03G43990"/>
</dbReference>
<feature type="region of interest" description="Disordered" evidence="8">
    <location>
        <begin position="122"/>
        <end position="143"/>
    </location>
</feature>
<proteinExistence type="inferred from homology"/>
<keyword evidence="3" id="KW-0472">Membrane</keyword>
<dbReference type="GeneID" id="102717423"/>
<evidence type="ECO:0000256" key="7">
    <source>
        <dbReference type="ARBA" id="ARBA00023288"/>
    </source>
</evidence>
<dbReference type="PANTHER" id="PTHR33044">
    <property type="entry name" value="BIFUNCTIONAL INHIBITOR/LIPID-TRANSFER PROTEIN/SEED STORAGE 2S ALBUMIN SUPERFAMILY PROTEIN-RELATED"/>
    <property type="match status" value="1"/>
</dbReference>
<evidence type="ECO:0000256" key="4">
    <source>
        <dbReference type="ARBA" id="ARBA00022729"/>
    </source>
</evidence>